<keyword evidence="5" id="KW-1185">Reference proteome</keyword>
<proteinExistence type="predicted"/>
<keyword evidence="2" id="KW-1133">Transmembrane helix</keyword>
<accession>A0ABT2P9T2</accession>
<feature type="transmembrane region" description="Helical" evidence="2">
    <location>
        <begin position="201"/>
        <end position="221"/>
    </location>
</feature>
<feature type="region of interest" description="Disordered" evidence="1">
    <location>
        <begin position="27"/>
        <end position="56"/>
    </location>
</feature>
<feature type="signal peptide" evidence="3">
    <location>
        <begin position="1"/>
        <end position="25"/>
    </location>
</feature>
<evidence type="ECO:0000256" key="2">
    <source>
        <dbReference type="SAM" id="Phobius"/>
    </source>
</evidence>
<keyword evidence="3" id="KW-0732">Signal</keyword>
<feature type="chain" id="PRO_5046506813" evidence="3">
    <location>
        <begin position="26"/>
        <end position="227"/>
    </location>
</feature>
<name>A0ABT2P9T2_9MICO</name>
<organism evidence="4 5">
    <name type="scientific">Microbacterium memoriense</name>
    <dbReference type="NCBI Taxonomy" id="2978350"/>
    <lineage>
        <taxon>Bacteria</taxon>
        <taxon>Bacillati</taxon>
        <taxon>Actinomycetota</taxon>
        <taxon>Actinomycetes</taxon>
        <taxon>Micrococcales</taxon>
        <taxon>Microbacteriaceae</taxon>
        <taxon>Microbacterium</taxon>
    </lineage>
</organism>
<dbReference type="Proteomes" id="UP001300496">
    <property type="component" value="Unassembled WGS sequence"/>
</dbReference>
<protein>
    <submittedName>
        <fullName evidence="4">Cell wall protein</fullName>
    </submittedName>
</protein>
<keyword evidence="2" id="KW-0472">Membrane</keyword>
<keyword evidence="2" id="KW-0812">Transmembrane</keyword>
<comment type="caution">
    <text evidence="4">The sequence shown here is derived from an EMBL/GenBank/DDBJ whole genome shotgun (WGS) entry which is preliminary data.</text>
</comment>
<evidence type="ECO:0000256" key="1">
    <source>
        <dbReference type="SAM" id="MobiDB-lite"/>
    </source>
</evidence>
<gene>
    <name evidence="4" type="ORF">N4R40_02660</name>
</gene>
<evidence type="ECO:0000313" key="4">
    <source>
        <dbReference type="EMBL" id="MCT9001270.1"/>
    </source>
</evidence>
<sequence>MNGRWIAVTVIVGAMVFGGAAATYASDEQVTGAQPTPTAPPDYTPDKPIEPSLSGSTVVPACAQDVPWLTYRVQMLDPQARSTGNTASLVLTDGSNTVTLALGTLRPDGTLSGRILWPGATIGADGRGTGWPGWETRGGELVETTGNYAWTRGNITATIEVNPSLVVAVSYPPATPQCATGPRTQLSAAGLPATGGTPQTLLVAGAIGVAGLALGITAVALRRRGRV</sequence>
<reference evidence="4 5" key="1">
    <citation type="journal article" date="2024" name="Int. J. Syst. Evol. Microbiol.">
        <title>Microbacterium memoriense sp. nov., a member of the Actinomycetota from marine beach sediment of the north coast of Portugal.</title>
        <authorList>
            <person name="Santos J.D.N.D."/>
            <person name="Klimek D."/>
            <person name="Calusinska M."/>
            <person name="Lobo-da-Cunha A."/>
            <person name="Catita J."/>
            <person name="Goncalves H."/>
            <person name="Gonzalez I."/>
            <person name="Lage O.M."/>
        </authorList>
    </citation>
    <scope>NUCLEOTIDE SEQUENCE [LARGE SCALE GENOMIC DNA]</scope>
    <source>
        <strain evidence="4 5">PMIC_1C1B</strain>
    </source>
</reference>
<evidence type="ECO:0000256" key="3">
    <source>
        <dbReference type="SAM" id="SignalP"/>
    </source>
</evidence>
<evidence type="ECO:0000313" key="5">
    <source>
        <dbReference type="Proteomes" id="UP001300496"/>
    </source>
</evidence>
<dbReference type="RefSeq" id="WP_261605816.1">
    <property type="nucleotide sequence ID" value="NZ_JAODOR010000003.1"/>
</dbReference>
<dbReference type="EMBL" id="JAODOR010000003">
    <property type="protein sequence ID" value="MCT9001270.1"/>
    <property type="molecule type" value="Genomic_DNA"/>
</dbReference>